<organism evidence="3 4">
    <name type="scientific">Micromonospora fulviviridis</name>
    <dbReference type="NCBI Taxonomy" id="47860"/>
    <lineage>
        <taxon>Bacteria</taxon>
        <taxon>Bacillati</taxon>
        <taxon>Actinomycetota</taxon>
        <taxon>Actinomycetes</taxon>
        <taxon>Micromonosporales</taxon>
        <taxon>Micromonosporaceae</taxon>
        <taxon>Micromonospora</taxon>
    </lineage>
</organism>
<accession>A0ABV2VX64</accession>
<dbReference type="Proteomes" id="UP001550348">
    <property type="component" value="Unassembled WGS sequence"/>
</dbReference>
<feature type="compositionally biased region" description="Polar residues" evidence="1">
    <location>
        <begin position="626"/>
        <end position="635"/>
    </location>
</feature>
<protein>
    <submittedName>
        <fullName evidence="3">Transposase</fullName>
    </submittedName>
</protein>
<proteinExistence type="predicted"/>
<dbReference type="RefSeq" id="WP_355667696.1">
    <property type="nucleotide sequence ID" value="NZ_JBEXRX010000156.1"/>
</dbReference>
<dbReference type="EMBL" id="JBEXRX010000156">
    <property type="protein sequence ID" value="MEU0156161.1"/>
    <property type="molecule type" value="Genomic_DNA"/>
</dbReference>
<gene>
    <name evidence="3" type="ORF">ABZ071_30575</name>
</gene>
<name>A0ABV2VX64_9ACTN</name>
<sequence length="635" mass="71256">MQTTYRASYSHHYRRGLIALLEVLEFRCDNSHRPVLDALHLVRRYRSQTDLTYYPAGETVPTHPGLTGDWAELAYRVDGRGRRRAVRTVYEIRTFEALCDQLRCKGIWVVGATEFRNPDEDLPRDFEVRRTEHYQALRKPLDPAMFIDALQSEMRAELGALNDAMPLDWLEIRPRPGNQGSVKLSPLDALPEPVNLGRLKKVITGRWGTVPLIDVLKEAVLRSDCGTTIGSMFGRADAAGGQLLERLLLVLYAYGTNTGIRAVAAGEHGHREEELYYVRRRYLNPELVRALAIDIANATFSARQQSIWGAGSSTVASDSTHFGAFDANIFTEYHSRYGGRGVLIYWHVERKSMVIHSQVINCSASEVAAMIDGAMHHGTAMDVEANYADTHGQSIIGFGLTRLLGFDLLPRIKAINRVRLYRASANDAYPQLGAALMNRPIRWHLIADQYDQMIKYATAIRTRSAQTAAILRRFQQTNLMHPTYQAMLEVGRAQRSIFVARYLRDRDLQREINAGLNVSESWNAGNSIIYFGKGGDIPANRRDEQELSVLCLRVLQAAVVYVNTLMVQDVLAENLVELTSADRRGLTPLFWSNISPYGEVRLNMANRLALRATTTPDPAGSDDDPTTPSSEGPPR</sequence>
<feature type="region of interest" description="Disordered" evidence="1">
    <location>
        <begin position="613"/>
        <end position="635"/>
    </location>
</feature>
<evidence type="ECO:0000313" key="4">
    <source>
        <dbReference type="Proteomes" id="UP001550348"/>
    </source>
</evidence>
<dbReference type="Pfam" id="PF01526">
    <property type="entry name" value="DDE_Tnp_Tn3"/>
    <property type="match status" value="1"/>
</dbReference>
<comment type="caution">
    <text evidence="3">The sequence shown here is derived from an EMBL/GenBank/DDBJ whole genome shotgun (WGS) entry which is preliminary data.</text>
</comment>
<evidence type="ECO:0000256" key="1">
    <source>
        <dbReference type="SAM" id="MobiDB-lite"/>
    </source>
</evidence>
<feature type="domain" description="Tn3 transposase DDE" evidence="2">
    <location>
        <begin position="214"/>
        <end position="599"/>
    </location>
</feature>
<dbReference type="InterPro" id="IPR002513">
    <property type="entry name" value="Tn3_Tnp_DDE_dom"/>
</dbReference>
<evidence type="ECO:0000259" key="2">
    <source>
        <dbReference type="Pfam" id="PF01526"/>
    </source>
</evidence>
<keyword evidence="4" id="KW-1185">Reference proteome</keyword>
<evidence type="ECO:0000313" key="3">
    <source>
        <dbReference type="EMBL" id="MEU0156161.1"/>
    </source>
</evidence>
<reference evidence="3 4" key="1">
    <citation type="submission" date="2024-06" db="EMBL/GenBank/DDBJ databases">
        <title>The Natural Products Discovery Center: Release of the First 8490 Sequenced Strains for Exploring Actinobacteria Biosynthetic Diversity.</title>
        <authorList>
            <person name="Kalkreuter E."/>
            <person name="Kautsar S.A."/>
            <person name="Yang D."/>
            <person name="Bader C.D."/>
            <person name="Teijaro C.N."/>
            <person name="Fluegel L."/>
            <person name="Davis C.M."/>
            <person name="Simpson J.R."/>
            <person name="Lauterbach L."/>
            <person name="Steele A.D."/>
            <person name="Gui C."/>
            <person name="Meng S."/>
            <person name="Li G."/>
            <person name="Viehrig K."/>
            <person name="Ye F."/>
            <person name="Su P."/>
            <person name="Kiefer A.F."/>
            <person name="Nichols A."/>
            <person name="Cepeda A.J."/>
            <person name="Yan W."/>
            <person name="Fan B."/>
            <person name="Jiang Y."/>
            <person name="Adhikari A."/>
            <person name="Zheng C.-J."/>
            <person name="Schuster L."/>
            <person name="Cowan T.M."/>
            <person name="Smanski M.J."/>
            <person name="Chevrette M.G."/>
            <person name="De Carvalho L.P.S."/>
            <person name="Shen B."/>
        </authorList>
    </citation>
    <scope>NUCLEOTIDE SEQUENCE [LARGE SCALE GENOMIC DNA]</scope>
    <source>
        <strain evidence="3 4">NPDC006286</strain>
    </source>
</reference>